<evidence type="ECO:0000256" key="2">
    <source>
        <dbReference type="ARBA" id="ARBA00022840"/>
    </source>
</evidence>
<organism evidence="4 5">
    <name type="scientific">Rugamonas aquatica</name>
    <dbReference type="NCBI Taxonomy" id="2743357"/>
    <lineage>
        <taxon>Bacteria</taxon>
        <taxon>Pseudomonadati</taxon>
        <taxon>Pseudomonadota</taxon>
        <taxon>Betaproteobacteria</taxon>
        <taxon>Burkholderiales</taxon>
        <taxon>Oxalobacteraceae</taxon>
        <taxon>Telluria group</taxon>
        <taxon>Rugamonas</taxon>
    </lineage>
</organism>
<keyword evidence="5" id="KW-1185">Reference proteome</keyword>
<dbReference type="PANTHER" id="PTHR33540:SF1">
    <property type="entry name" value="N-ACETYLMURAMATE_N-ACETYLGLUCOSAMINE KINASE"/>
    <property type="match status" value="1"/>
</dbReference>
<name>A0A6A7N889_9BURK</name>
<keyword evidence="4" id="KW-0808">Transferase</keyword>
<keyword evidence="2" id="KW-0067">ATP-binding</keyword>
<sequence length="355" mass="40364">MSLLQNLTSDTSSSSAPDLRLQQLTAWLATLGVVDVASARPASADASFRRYFRVDVLPDQQAALGATLVVMDAPPERENVLAFVKLDEMLTHAGVSVPRIVATDYERGFLLMSDLGVTTYLQVLDHDNASTMYAEALEALVKFQLTSQPGVLPEYDRAFMLREMNLFPEWYIGQHLKATLTDKQSAELQAVFDAILANVTAQQQVYVHRDFHSRNLMWMDAGNPGVLDFQDALYGPMTYDLASLLRDAYVQWDEELVLDWAIRYWQHAKSVGLPVNQDIDGFYQDFEYAGLQRHLKILGLFCRLNYRDGKAQYLNDLPTVMDYVRKTASRYKDLRPLVRLLDQLEDKQPQVGYTF</sequence>
<dbReference type="EMBL" id="WHUG01000012">
    <property type="protein sequence ID" value="MQA41263.1"/>
    <property type="molecule type" value="Genomic_DNA"/>
</dbReference>
<dbReference type="Gene3D" id="3.90.1200.10">
    <property type="match status" value="1"/>
</dbReference>
<evidence type="ECO:0000313" key="5">
    <source>
        <dbReference type="Proteomes" id="UP000440498"/>
    </source>
</evidence>
<evidence type="ECO:0000259" key="3">
    <source>
        <dbReference type="Pfam" id="PF01636"/>
    </source>
</evidence>
<evidence type="ECO:0000256" key="1">
    <source>
        <dbReference type="ARBA" id="ARBA00022741"/>
    </source>
</evidence>
<dbReference type="Pfam" id="PF01636">
    <property type="entry name" value="APH"/>
    <property type="match status" value="1"/>
</dbReference>
<dbReference type="RefSeq" id="WP_152840524.1">
    <property type="nucleotide sequence ID" value="NZ_WHUG01000012.1"/>
</dbReference>
<keyword evidence="1" id="KW-0547">Nucleotide-binding</keyword>
<protein>
    <submittedName>
        <fullName evidence="4">Phosphotransferase</fullName>
    </submittedName>
</protein>
<dbReference type="Gene3D" id="3.30.200.20">
    <property type="entry name" value="Phosphorylase Kinase, domain 1"/>
    <property type="match status" value="1"/>
</dbReference>
<dbReference type="SUPFAM" id="SSF56112">
    <property type="entry name" value="Protein kinase-like (PK-like)"/>
    <property type="match status" value="1"/>
</dbReference>
<gene>
    <name evidence="4" type="ORF">GEV02_24270</name>
</gene>
<proteinExistence type="predicted"/>
<dbReference type="GO" id="GO:0016740">
    <property type="term" value="F:transferase activity"/>
    <property type="evidence" value="ECO:0007669"/>
    <property type="project" value="UniProtKB-KW"/>
</dbReference>
<dbReference type="AlphaFoldDB" id="A0A6A7N889"/>
<dbReference type="PANTHER" id="PTHR33540">
    <property type="entry name" value="TRNA THREONYLCARBAMOYLADENOSINE BIOSYNTHESIS PROTEIN TSAE"/>
    <property type="match status" value="1"/>
</dbReference>
<evidence type="ECO:0000313" key="4">
    <source>
        <dbReference type="EMBL" id="MQA41263.1"/>
    </source>
</evidence>
<dbReference type="InterPro" id="IPR002575">
    <property type="entry name" value="Aminoglycoside_PTrfase"/>
</dbReference>
<feature type="domain" description="Aminoglycoside phosphotransferase" evidence="3">
    <location>
        <begin position="39"/>
        <end position="264"/>
    </location>
</feature>
<dbReference type="GO" id="GO:0005524">
    <property type="term" value="F:ATP binding"/>
    <property type="evidence" value="ECO:0007669"/>
    <property type="project" value="UniProtKB-KW"/>
</dbReference>
<dbReference type="InterPro" id="IPR011009">
    <property type="entry name" value="Kinase-like_dom_sf"/>
</dbReference>
<comment type="caution">
    <text evidence="4">The sequence shown here is derived from an EMBL/GenBank/DDBJ whole genome shotgun (WGS) entry which is preliminary data.</text>
</comment>
<reference evidence="4 5" key="1">
    <citation type="submission" date="2019-10" db="EMBL/GenBank/DDBJ databases">
        <title>Two novel species isolated from a subtropical stream in China.</title>
        <authorList>
            <person name="Lu H."/>
        </authorList>
    </citation>
    <scope>NUCLEOTIDE SEQUENCE [LARGE SCALE GENOMIC DNA]</scope>
    <source>
        <strain evidence="4 5">FT29W</strain>
    </source>
</reference>
<accession>A0A6A7N889</accession>
<dbReference type="Proteomes" id="UP000440498">
    <property type="component" value="Unassembled WGS sequence"/>
</dbReference>